<reference evidence="4" key="1">
    <citation type="journal article" date="2019" name="Int. J. Syst. Evol. Microbiol.">
        <title>The Global Catalogue of Microorganisms (GCM) 10K type strain sequencing project: providing services to taxonomists for standard genome sequencing and annotation.</title>
        <authorList>
            <consortium name="The Broad Institute Genomics Platform"/>
            <consortium name="The Broad Institute Genome Sequencing Center for Infectious Disease"/>
            <person name="Wu L."/>
            <person name="Ma J."/>
        </authorList>
    </citation>
    <scope>NUCLEOTIDE SEQUENCE [LARGE SCALE GENOMIC DNA]</scope>
    <source>
        <strain evidence="4">CGMCC 1.16444</strain>
    </source>
</reference>
<evidence type="ECO:0000313" key="3">
    <source>
        <dbReference type="EMBL" id="MFC5067218.1"/>
    </source>
</evidence>
<proteinExistence type="predicted"/>
<dbReference type="RefSeq" id="WP_114957166.1">
    <property type="nucleotide sequence ID" value="NZ_JBHSJF010000004.1"/>
</dbReference>
<feature type="signal peptide" evidence="2">
    <location>
        <begin position="1"/>
        <end position="24"/>
    </location>
</feature>
<gene>
    <name evidence="3" type="ORF">ACFPFW_04220</name>
</gene>
<evidence type="ECO:0000313" key="4">
    <source>
        <dbReference type="Proteomes" id="UP001595796"/>
    </source>
</evidence>
<keyword evidence="2" id="KW-0732">Signal</keyword>
<dbReference type="EMBL" id="JBHSJF010000004">
    <property type="protein sequence ID" value="MFC5067218.1"/>
    <property type="molecule type" value="Genomic_DNA"/>
</dbReference>
<feature type="chain" id="PRO_5047382119" description="PepSY domain-containing protein" evidence="2">
    <location>
        <begin position="25"/>
        <end position="160"/>
    </location>
</feature>
<protein>
    <recommendedName>
        <fullName evidence="5">PepSY domain-containing protein</fullName>
    </recommendedName>
</protein>
<name>A0ABV9Z0I5_9HYPH</name>
<accession>A0ABV9Z0I5</accession>
<feature type="compositionally biased region" description="Pro residues" evidence="1">
    <location>
        <begin position="64"/>
        <end position="74"/>
    </location>
</feature>
<feature type="region of interest" description="Disordered" evidence="1">
    <location>
        <begin position="61"/>
        <end position="82"/>
    </location>
</feature>
<keyword evidence="4" id="KW-1185">Reference proteome</keyword>
<comment type="caution">
    <text evidence="3">The sequence shown here is derived from an EMBL/GenBank/DDBJ whole genome shotgun (WGS) entry which is preliminary data.</text>
</comment>
<evidence type="ECO:0008006" key="5">
    <source>
        <dbReference type="Google" id="ProtNLM"/>
    </source>
</evidence>
<dbReference type="Proteomes" id="UP001595796">
    <property type="component" value="Unassembled WGS sequence"/>
</dbReference>
<organism evidence="3 4">
    <name type="scientific">Flaviflagellibacter deserti</name>
    <dbReference type="NCBI Taxonomy" id="2267266"/>
    <lineage>
        <taxon>Bacteria</taxon>
        <taxon>Pseudomonadati</taxon>
        <taxon>Pseudomonadota</taxon>
        <taxon>Alphaproteobacteria</taxon>
        <taxon>Hyphomicrobiales</taxon>
        <taxon>Flaviflagellibacter</taxon>
    </lineage>
</organism>
<evidence type="ECO:0000256" key="2">
    <source>
        <dbReference type="SAM" id="SignalP"/>
    </source>
</evidence>
<evidence type="ECO:0000256" key="1">
    <source>
        <dbReference type="SAM" id="MobiDB-lite"/>
    </source>
</evidence>
<sequence>MTTRKIMASAAAATMLLVSAPAFARDYHRHHHRDGNGAAVGAALGAGVFLGALAASSAANADPYYPPPPPPPAPAYYGPDRGYDETADEAVNACRQGLLDVARRHGAYDAEIDRVDYVRETPDGGHRIRAEITMIYPRDERTSEVVCHTADGMLVSARTE</sequence>